<dbReference type="PANTHER" id="PTHR43712">
    <property type="entry name" value="PUTATIVE (AFU_ORTHOLOGUE AFUA_4G14580)-RELATED"/>
    <property type="match status" value="1"/>
</dbReference>
<keyword evidence="3" id="KW-0949">S-adenosyl-L-methionine</keyword>
<dbReference type="Proteomes" id="UP001600064">
    <property type="component" value="Unassembled WGS sequence"/>
</dbReference>
<feature type="domain" description="O-methyltransferase C-terminal" evidence="4">
    <location>
        <begin position="243"/>
        <end position="393"/>
    </location>
</feature>
<evidence type="ECO:0000313" key="6">
    <source>
        <dbReference type="Proteomes" id="UP001600064"/>
    </source>
</evidence>
<evidence type="ECO:0000256" key="3">
    <source>
        <dbReference type="ARBA" id="ARBA00022691"/>
    </source>
</evidence>
<evidence type="ECO:0000259" key="4">
    <source>
        <dbReference type="Pfam" id="PF00891"/>
    </source>
</evidence>
<dbReference type="InterPro" id="IPR036390">
    <property type="entry name" value="WH_DNA-bd_sf"/>
</dbReference>
<evidence type="ECO:0000256" key="1">
    <source>
        <dbReference type="ARBA" id="ARBA00022603"/>
    </source>
</evidence>
<proteinExistence type="predicted"/>
<dbReference type="InterPro" id="IPR001077">
    <property type="entry name" value="COMT_C"/>
</dbReference>
<name>A0ABR4DAI7_9PEZI</name>
<dbReference type="SUPFAM" id="SSF46785">
    <property type="entry name" value="Winged helix' DNA-binding domain"/>
    <property type="match status" value="1"/>
</dbReference>
<protein>
    <recommendedName>
        <fullName evidence="4">O-methyltransferase C-terminal domain-containing protein</fullName>
    </recommendedName>
</protein>
<dbReference type="Pfam" id="PF00891">
    <property type="entry name" value="Methyltransf_2"/>
    <property type="match status" value="1"/>
</dbReference>
<dbReference type="PROSITE" id="PS51683">
    <property type="entry name" value="SAM_OMT_II"/>
    <property type="match status" value="1"/>
</dbReference>
<keyword evidence="6" id="KW-1185">Reference proteome</keyword>
<sequence length="414" mass="45465">MASADQLIANLEGISASSFANEAERIRARDAVFEALRRIQSPWDIAWDHVWVSGAINACVATLINIGVFAKWAEIGGEPVTCTRLAELTGADELLIRRMMRVISGQHLITEVALDTYARTPWAKRFAEDPAFGSMYGGFYHELNNPMFRSLPAYLKSTNFRNPTNVNDCNLQFWLGQKGNLFQYIGTNAALTAPFNDAMECHSKYNLTSWVDIYPTETVLEAAAAKAAQQANGTNGDALPPPLVVDVGGGKGHDLVKFLGRHPSIPAGSLVLEDLPDILNGVKDSLAKENATAISVLPHDFFTPQPARACGARIYFMHNVLHDWPDETALQILRALAPAMEKGYSRLLIHESFVSAEKPLARVTVSDITMMACLAAAERSEDGWSRLIEQAGMRIVKIWRAVEAVESIIEVEVV</sequence>
<dbReference type="Gene3D" id="1.10.10.10">
    <property type="entry name" value="Winged helix-like DNA-binding domain superfamily/Winged helix DNA-binding domain"/>
    <property type="match status" value="1"/>
</dbReference>
<dbReference type="InterPro" id="IPR029063">
    <property type="entry name" value="SAM-dependent_MTases_sf"/>
</dbReference>
<dbReference type="PANTHER" id="PTHR43712:SF17">
    <property type="entry name" value="O-METHYLTRANSFERASE"/>
    <property type="match status" value="1"/>
</dbReference>
<evidence type="ECO:0000313" key="5">
    <source>
        <dbReference type="EMBL" id="KAL2267367.1"/>
    </source>
</evidence>
<reference evidence="5 6" key="1">
    <citation type="journal article" date="2024" name="Commun. Biol.">
        <title>Comparative genomic analysis of thermophilic fungi reveals convergent evolutionary adaptations and gene losses.</title>
        <authorList>
            <person name="Steindorff A.S."/>
            <person name="Aguilar-Pontes M.V."/>
            <person name="Robinson A.J."/>
            <person name="Andreopoulos B."/>
            <person name="LaButti K."/>
            <person name="Kuo A."/>
            <person name="Mondo S."/>
            <person name="Riley R."/>
            <person name="Otillar R."/>
            <person name="Haridas S."/>
            <person name="Lipzen A."/>
            <person name="Grimwood J."/>
            <person name="Schmutz J."/>
            <person name="Clum A."/>
            <person name="Reid I.D."/>
            <person name="Moisan M.C."/>
            <person name="Butler G."/>
            <person name="Nguyen T.T.M."/>
            <person name="Dewar K."/>
            <person name="Conant G."/>
            <person name="Drula E."/>
            <person name="Henrissat B."/>
            <person name="Hansel C."/>
            <person name="Singer S."/>
            <person name="Hutchinson M.I."/>
            <person name="de Vries R.P."/>
            <person name="Natvig D.O."/>
            <person name="Powell A.J."/>
            <person name="Tsang A."/>
            <person name="Grigoriev I.V."/>
        </authorList>
    </citation>
    <scope>NUCLEOTIDE SEQUENCE [LARGE SCALE GENOMIC DNA]</scope>
    <source>
        <strain evidence="5 6">ATCC 22073</strain>
    </source>
</reference>
<dbReference type="EMBL" id="JAZGUE010000004">
    <property type="protein sequence ID" value="KAL2267367.1"/>
    <property type="molecule type" value="Genomic_DNA"/>
</dbReference>
<evidence type="ECO:0000256" key="2">
    <source>
        <dbReference type="ARBA" id="ARBA00022679"/>
    </source>
</evidence>
<dbReference type="GeneID" id="98125800"/>
<organism evidence="5 6">
    <name type="scientific">Remersonia thermophila</name>
    <dbReference type="NCBI Taxonomy" id="72144"/>
    <lineage>
        <taxon>Eukaryota</taxon>
        <taxon>Fungi</taxon>
        <taxon>Dikarya</taxon>
        <taxon>Ascomycota</taxon>
        <taxon>Pezizomycotina</taxon>
        <taxon>Sordariomycetes</taxon>
        <taxon>Sordariomycetidae</taxon>
        <taxon>Sordariales</taxon>
        <taxon>Sordariales incertae sedis</taxon>
        <taxon>Remersonia</taxon>
    </lineage>
</organism>
<dbReference type="Gene3D" id="3.40.50.150">
    <property type="entry name" value="Vaccinia Virus protein VP39"/>
    <property type="match status" value="1"/>
</dbReference>
<keyword evidence="1" id="KW-0489">Methyltransferase</keyword>
<dbReference type="InterPro" id="IPR036388">
    <property type="entry name" value="WH-like_DNA-bd_sf"/>
</dbReference>
<dbReference type="InterPro" id="IPR016461">
    <property type="entry name" value="COMT-like"/>
</dbReference>
<accession>A0ABR4DAI7</accession>
<dbReference type="SUPFAM" id="SSF53335">
    <property type="entry name" value="S-adenosyl-L-methionine-dependent methyltransferases"/>
    <property type="match status" value="1"/>
</dbReference>
<keyword evidence="2" id="KW-0808">Transferase</keyword>
<comment type="caution">
    <text evidence="5">The sequence shown here is derived from an EMBL/GenBank/DDBJ whole genome shotgun (WGS) entry which is preliminary data.</text>
</comment>
<dbReference type="RefSeq" id="XP_070866094.1">
    <property type="nucleotide sequence ID" value="XM_071011156.1"/>
</dbReference>
<gene>
    <name evidence="5" type="ORF">VTJ83DRAFT_4644</name>
</gene>